<dbReference type="InterPro" id="IPR008532">
    <property type="entry name" value="NFACT_RNA-bd"/>
</dbReference>
<evidence type="ECO:0000256" key="2">
    <source>
        <dbReference type="SAM" id="MobiDB-lite"/>
    </source>
</evidence>
<proteinExistence type="predicted"/>
<dbReference type="Proteomes" id="UP000000292">
    <property type="component" value="Chromosome"/>
</dbReference>
<dbReference type="InterPro" id="IPR051608">
    <property type="entry name" value="RQC_Subunit_NEMF"/>
</dbReference>
<dbReference type="PANTHER" id="PTHR15239:SF6">
    <property type="entry name" value="RIBOSOME QUALITY CONTROL COMPLEX SUBUNIT NEMF"/>
    <property type="match status" value="1"/>
</dbReference>
<dbReference type="PANTHER" id="PTHR15239">
    <property type="entry name" value="NUCLEAR EXPORT MEDIATOR FACTOR NEMF"/>
    <property type="match status" value="1"/>
</dbReference>
<dbReference type="GO" id="GO:0043023">
    <property type="term" value="F:ribosomal large subunit binding"/>
    <property type="evidence" value="ECO:0007669"/>
    <property type="project" value="TreeGrafter"/>
</dbReference>
<name>F8IH98_ALIAT</name>
<dbReference type="Pfam" id="PF05833">
    <property type="entry name" value="NFACT_N"/>
    <property type="match status" value="1"/>
</dbReference>
<dbReference type="EMBL" id="CP002902">
    <property type="protein sequence ID" value="AEJ43183.1"/>
    <property type="molecule type" value="Genomic_DNA"/>
</dbReference>
<dbReference type="STRING" id="1048834.TC41_1241"/>
<dbReference type="PATRIC" id="fig|1048834.4.peg.1181"/>
<evidence type="ECO:0000313" key="4">
    <source>
        <dbReference type="EMBL" id="AEJ43183.1"/>
    </source>
</evidence>
<dbReference type="HOGENOM" id="CLU_022481_2_0_9"/>
<feature type="coiled-coil region" evidence="1">
    <location>
        <begin position="183"/>
        <end position="210"/>
    </location>
</feature>
<feature type="domain" description="NFACT RNA-binding" evidence="3">
    <location>
        <begin position="339"/>
        <end position="429"/>
    </location>
</feature>
<dbReference type="Gene3D" id="2.30.310.10">
    <property type="entry name" value="ibrinogen binding protein from staphylococcus aureus domain"/>
    <property type="match status" value="1"/>
</dbReference>
<organism evidence="4 5">
    <name type="scientific">Alicyclobacillus acidocaldarius (strain Tc-4-1)</name>
    <name type="common">Bacillus acidocaldarius</name>
    <dbReference type="NCBI Taxonomy" id="1048834"/>
    <lineage>
        <taxon>Bacteria</taxon>
        <taxon>Bacillati</taxon>
        <taxon>Bacillota</taxon>
        <taxon>Bacilli</taxon>
        <taxon>Bacillales</taxon>
        <taxon>Alicyclobacillaceae</taxon>
        <taxon>Alicyclobacillus</taxon>
    </lineage>
</organism>
<protein>
    <submittedName>
        <fullName evidence="4">Fibronectin-binding A domain protein</fullName>
    </submittedName>
</protein>
<dbReference type="Pfam" id="PF05670">
    <property type="entry name" value="NFACT-R_1"/>
    <property type="match status" value="1"/>
</dbReference>
<reference evidence="4 5" key="1">
    <citation type="journal article" date="2011" name="J. Bacteriol.">
        <title>Complete Genome Sequence of Alicyclobacillus acidocaldarius Strain Tc-4-1.</title>
        <authorList>
            <person name="Chen Y."/>
            <person name="He Y."/>
            <person name="Zhang B."/>
            <person name="Yang J."/>
            <person name="Li W."/>
            <person name="Dong Z."/>
            <person name="Hu S."/>
        </authorList>
    </citation>
    <scope>NUCLEOTIDE SEQUENCE [LARGE SCALE GENOMIC DNA]</scope>
    <source>
        <strain evidence="4 5">Tc-4-1</strain>
    </source>
</reference>
<dbReference type="eggNOG" id="COG1293">
    <property type="taxonomic scope" value="Bacteria"/>
</dbReference>
<feature type="compositionally biased region" description="Basic residues" evidence="2">
    <location>
        <begin position="322"/>
        <end position="331"/>
    </location>
</feature>
<gene>
    <name evidence="4" type="ordered locus">TC41_1241</name>
</gene>
<keyword evidence="1" id="KW-0175">Coiled coil</keyword>
<dbReference type="KEGG" id="aad:TC41_1241"/>
<dbReference type="GO" id="GO:0000049">
    <property type="term" value="F:tRNA binding"/>
    <property type="evidence" value="ECO:0007669"/>
    <property type="project" value="TreeGrafter"/>
</dbReference>
<feature type="region of interest" description="Disordered" evidence="2">
    <location>
        <begin position="320"/>
        <end position="339"/>
    </location>
</feature>
<evidence type="ECO:0000313" key="5">
    <source>
        <dbReference type="Proteomes" id="UP000000292"/>
    </source>
</evidence>
<accession>F8IH98</accession>
<evidence type="ECO:0000256" key="1">
    <source>
        <dbReference type="SAM" id="Coils"/>
    </source>
</evidence>
<dbReference type="GO" id="GO:0072344">
    <property type="term" value="P:rescue of stalled ribosome"/>
    <property type="evidence" value="ECO:0007669"/>
    <property type="project" value="TreeGrafter"/>
</dbReference>
<dbReference type="GO" id="GO:1990112">
    <property type="term" value="C:RQC complex"/>
    <property type="evidence" value="ECO:0007669"/>
    <property type="project" value="TreeGrafter"/>
</dbReference>
<reference evidence="5" key="2">
    <citation type="submission" date="2011-06" db="EMBL/GenBank/DDBJ databases">
        <title>The complete genome sequence of Alicyclobacillus acidocaldarius sp. Tc-4-1.</title>
        <authorList>
            <person name="Chen Y."/>
            <person name="He Y."/>
            <person name="Dong Z."/>
            <person name="Hu S."/>
        </authorList>
    </citation>
    <scope>NUCLEOTIDE SEQUENCE [LARGE SCALE GENOMIC DNA]</scope>
    <source>
        <strain evidence="5">Tc-4-1</strain>
    </source>
</reference>
<evidence type="ECO:0000259" key="3">
    <source>
        <dbReference type="Pfam" id="PF05670"/>
    </source>
</evidence>
<sequence length="472" mass="53377">MGRHSNIVLVEERTDGSRLIIDSAVRVSEEMSRYRAVLPGVPYLPPPPQRKKPVEQCAPEDFLGVDPSAGTSRANQMAIVEKLAGTGPVTAREILHRAIARTGSAEPTSIHRAALDLAAAVDEGREPASVGLDDVGRAVECAPFRLTSRARFAECETMSEAIRWLFADTGESLRQSRLARELERTVREHMDRLRGKLVRLEQEWEDAEAEEELRIKAEVLTAYAHEVPRGASEVELPNYYDDNRPLRIELDPALDAIANAQRLFRMAAKRKRARQWIEAERENTLRDLRYLEDVLQALGDTSLENLEEVRRELEAQGFLARTNRRGTGGKRRATESEPHAFRSSDGFVIRVGRNNVQNDRLTFRKADKRDLWLHVKDAPGSHVVIERGQADEIPERTIEEAATLAAYFSRMRDSANVPVDVTEVRHVWKPNGARPGFALYDHQRTLFVTPERSLVESIMSRTLARRETSDSR</sequence>
<dbReference type="AlphaFoldDB" id="F8IH98"/>